<accession>A0A4S8LKZ7</accession>
<dbReference type="AlphaFoldDB" id="A0A4S8LKZ7"/>
<sequence>MSFYVSTVPVEAVVDPRASYSTVSQFLVSRLDPEFYGLCFTAPLTLSLNSYAFTVPTTFVITDSVVSGNQVVVGQDFIGSCQQAGLQIPELGITNIPVLDQRPLVNEGDTFTTASTALESSVHSMQAATSFSLSSAGQSDSDNSPSSSAEKPVTHIHDTPSSHAQIPALAADHANCSSAAMPVPDTHHDPLPPIAQTSVANSVLRDVLLGSSIKGVRCSVFTDDIPAIHRCAANHGVDTRSLTSAYQCTPALIYHIMTSQCFHSSSPACRYIAKGSPSAQLDSLRLVAIAVGVDKTSKSRRDIIGALRLCSRSDDLFQQFSHFPSQPLPVDHVMPDVPSCPSALLQKIKKLRRPALLQIADIHSISVERYTSAVDKLRSEILS</sequence>
<proteinExistence type="predicted"/>
<evidence type="ECO:0000256" key="1">
    <source>
        <dbReference type="SAM" id="MobiDB-lite"/>
    </source>
</evidence>
<reference evidence="2 3" key="1">
    <citation type="journal article" date="2019" name="Nat. Ecol. Evol.">
        <title>Megaphylogeny resolves global patterns of mushroom evolution.</title>
        <authorList>
            <person name="Varga T."/>
            <person name="Krizsan K."/>
            <person name="Foldi C."/>
            <person name="Dima B."/>
            <person name="Sanchez-Garcia M."/>
            <person name="Sanchez-Ramirez S."/>
            <person name="Szollosi G.J."/>
            <person name="Szarkandi J.G."/>
            <person name="Papp V."/>
            <person name="Albert L."/>
            <person name="Andreopoulos W."/>
            <person name="Angelini C."/>
            <person name="Antonin V."/>
            <person name="Barry K.W."/>
            <person name="Bougher N.L."/>
            <person name="Buchanan P."/>
            <person name="Buyck B."/>
            <person name="Bense V."/>
            <person name="Catcheside P."/>
            <person name="Chovatia M."/>
            <person name="Cooper J."/>
            <person name="Damon W."/>
            <person name="Desjardin D."/>
            <person name="Finy P."/>
            <person name="Geml J."/>
            <person name="Haridas S."/>
            <person name="Hughes K."/>
            <person name="Justo A."/>
            <person name="Karasinski D."/>
            <person name="Kautmanova I."/>
            <person name="Kiss B."/>
            <person name="Kocsube S."/>
            <person name="Kotiranta H."/>
            <person name="LaButti K.M."/>
            <person name="Lechner B.E."/>
            <person name="Liimatainen K."/>
            <person name="Lipzen A."/>
            <person name="Lukacs Z."/>
            <person name="Mihaltcheva S."/>
            <person name="Morgado L.N."/>
            <person name="Niskanen T."/>
            <person name="Noordeloos M.E."/>
            <person name="Ohm R.A."/>
            <person name="Ortiz-Santana B."/>
            <person name="Ovrebo C."/>
            <person name="Racz N."/>
            <person name="Riley R."/>
            <person name="Savchenko A."/>
            <person name="Shiryaev A."/>
            <person name="Soop K."/>
            <person name="Spirin V."/>
            <person name="Szebenyi C."/>
            <person name="Tomsovsky M."/>
            <person name="Tulloss R.E."/>
            <person name="Uehling J."/>
            <person name="Grigoriev I.V."/>
            <person name="Vagvolgyi C."/>
            <person name="Papp T."/>
            <person name="Martin F.M."/>
            <person name="Miettinen O."/>
            <person name="Hibbett D.S."/>
            <person name="Nagy L.G."/>
        </authorList>
    </citation>
    <scope>NUCLEOTIDE SEQUENCE [LARGE SCALE GENOMIC DNA]</scope>
    <source>
        <strain evidence="2 3">CBS 962.96</strain>
    </source>
</reference>
<organism evidence="2 3">
    <name type="scientific">Dendrothele bispora (strain CBS 962.96)</name>
    <dbReference type="NCBI Taxonomy" id="1314807"/>
    <lineage>
        <taxon>Eukaryota</taxon>
        <taxon>Fungi</taxon>
        <taxon>Dikarya</taxon>
        <taxon>Basidiomycota</taxon>
        <taxon>Agaricomycotina</taxon>
        <taxon>Agaricomycetes</taxon>
        <taxon>Agaricomycetidae</taxon>
        <taxon>Agaricales</taxon>
        <taxon>Agaricales incertae sedis</taxon>
        <taxon>Dendrothele</taxon>
    </lineage>
</organism>
<keyword evidence="3" id="KW-1185">Reference proteome</keyword>
<evidence type="ECO:0000313" key="2">
    <source>
        <dbReference type="EMBL" id="THU89593.1"/>
    </source>
</evidence>
<feature type="non-terminal residue" evidence="2">
    <location>
        <position position="383"/>
    </location>
</feature>
<protein>
    <submittedName>
        <fullName evidence="2">Uncharacterized protein</fullName>
    </submittedName>
</protein>
<evidence type="ECO:0000313" key="3">
    <source>
        <dbReference type="Proteomes" id="UP000297245"/>
    </source>
</evidence>
<gene>
    <name evidence="2" type="ORF">K435DRAFT_841742</name>
</gene>
<feature type="region of interest" description="Disordered" evidence="1">
    <location>
        <begin position="133"/>
        <end position="161"/>
    </location>
</feature>
<dbReference type="Proteomes" id="UP000297245">
    <property type="component" value="Unassembled WGS sequence"/>
</dbReference>
<name>A0A4S8LKZ7_DENBC</name>
<dbReference type="EMBL" id="ML179362">
    <property type="protein sequence ID" value="THU89593.1"/>
    <property type="molecule type" value="Genomic_DNA"/>
</dbReference>
<feature type="compositionally biased region" description="Low complexity" evidence="1">
    <location>
        <begin position="133"/>
        <end position="148"/>
    </location>
</feature>